<dbReference type="Pfam" id="PF00571">
    <property type="entry name" value="CBS"/>
    <property type="match status" value="2"/>
</dbReference>
<evidence type="ECO:0000256" key="1">
    <source>
        <dbReference type="ARBA" id="ARBA00023122"/>
    </source>
</evidence>
<dbReference type="InterPro" id="IPR046342">
    <property type="entry name" value="CBS_dom_sf"/>
</dbReference>
<evidence type="ECO:0000256" key="2">
    <source>
        <dbReference type="PROSITE-ProRule" id="PRU00703"/>
    </source>
</evidence>
<dbReference type="Gene3D" id="3.10.580.10">
    <property type="entry name" value="CBS-domain"/>
    <property type="match status" value="1"/>
</dbReference>
<name>A0A553K0X0_9ACTN</name>
<dbReference type="RefSeq" id="WP_143938332.1">
    <property type="nucleotide sequence ID" value="NZ_VKKG01000003.1"/>
</dbReference>
<dbReference type="InterPro" id="IPR000644">
    <property type="entry name" value="CBS_dom"/>
</dbReference>
<feature type="domain" description="CBS" evidence="3">
    <location>
        <begin position="9"/>
        <end position="68"/>
    </location>
</feature>
<organism evidence="4 5">
    <name type="scientific">Tessaracoccus rhinocerotis</name>
    <dbReference type="NCBI Taxonomy" id="1689449"/>
    <lineage>
        <taxon>Bacteria</taxon>
        <taxon>Bacillati</taxon>
        <taxon>Actinomycetota</taxon>
        <taxon>Actinomycetes</taxon>
        <taxon>Propionibacteriales</taxon>
        <taxon>Propionibacteriaceae</taxon>
        <taxon>Tessaracoccus</taxon>
    </lineage>
</organism>
<dbReference type="InterPro" id="IPR051257">
    <property type="entry name" value="Diverse_CBS-Domain"/>
</dbReference>
<reference evidence="4 5" key="1">
    <citation type="submission" date="2019-07" db="EMBL/GenBank/DDBJ databases">
        <authorList>
            <person name="Zhou L.-Y."/>
        </authorList>
    </citation>
    <scope>NUCLEOTIDE SEQUENCE [LARGE SCALE GENOMIC DNA]</scope>
    <source>
        <strain evidence="4 5">YIM 101269</strain>
    </source>
</reference>
<evidence type="ECO:0000313" key="5">
    <source>
        <dbReference type="Proteomes" id="UP000317638"/>
    </source>
</evidence>
<evidence type="ECO:0000313" key="4">
    <source>
        <dbReference type="EMBL" id="TRY18356.1"/>
    </source>
</evidence>
<feature type="domain" description="CBS" evidence="3">
    <location>
        <begin position="73"/>
        <end position="131"/>
    </location>
</feature>
<dbReference type="SUPFAM" id="SSF54631">
    <property type="entry name" value="CBS-domain pair"/>
    <property type="match status" value="1"/>
</dbReference>
<protein>
    <submittedName>
        <fullName evidence="4">CBS domain-containing protein</fullName>
    </submittedName>
</protein>
<proteinExistence type="predicted"/>
<dbReference type="EMBL" id="VKKG01000003">
    <property type="protein sequence ID" value="TRY18356.1"/>
    <property type="molecule type" value="Genomic_DNA"/>
</dbReference>
<comment type="caution">
    <text evidence="4">The sequence shown here is derived from an EMBL/GenBank/DDBJ whole genome shotgun (WGS) entry which is preliminary data.</text>
</comment>
<dbReference type="PROSITE" id="PS51371">
    <property type="entry name" value="CBS"/>
    <property type="match status" value="2"/>
</dbReference>
<dbReference type="SMART" id="SM00116">
    <property type="entry name" value="CBS"/>
    <property type="match status" value="2"/>
</dbReference>
<dbReference type="Proteomes" id="UP000317638">
    <property type="component" value="Unassembled WGS sequence"/>
</dbReference>
<accession>A0A553K0X0</accession>
<dbReference type="AlphaFoldDB" id="A0A553K0X0"/>
<evidence type="ECO:0000259" key="3">
    <source>
        <dbReference type="PROSITE" id="PS51371"/>
    </source>
</evidence>
<keyword evidence="5" id="KW-1185">Reference proteome</keyword>
<keyword evidence="1 2" id="KW-0129">CBS domain</keyword>
<gene>
    <name evidence="4" type="ORF">FOJ82_10045</name>
</gene>
<dbReference type="OrthoDB" id="9799454at2"/>
<dbReference type="PANTHER" id="PTHR43080:SF2">
    <property type="entry name" value="CBS DOMAIN-CONTAINING PROTEIN"/>
    <property type="match status" value="1"/>
</dbReference>
<sequence length="138" mass="14200">MTATVADSMTANPRTIGAHQSVREAAELMKAHDIGDLVVVDGDAVVGIVTDRDIVVRCLAEGGSGDDEIGRACSPDVVTVESDSHVAEAVTLMRDNAVRRVPVTEGGRLVGIVSIGDLAVDHDPTSALADISAEPANT</sequence>
<dbReference type="PANTHER" id="PTHR43080">
    <property type="entry name" value="CBS DOMAIN-CONTAINING PROTEIN CBSX3, MITOCHONDRIAL"/>
    <property type="match status" value="1"/>
</dbReference>